<feature type="compositionally biased region" description="Basic and acidic residues" evidence="1">
    <location>
        <begin position="120"/>
        <end position="133"/>
    </location>
</feature>
<sequence length="178" mass="19938">MASAAAADLSILLRRSEQVDEMNKEDEDGRLPKRPDSGPRLRGWSALIRRRGKRRLPSELLLGSHEGAAPRRLYASGTAPYRPKLHHADTLRDPRTHHSHLYSGRDLWTGPLDGTAAGLRDGRPPPRSPEQKRLRSVIPKSRRSSSRGAAVLLRPTRLRKASLSRPVILTLHFCSFLL</sequence>
<feature type="compositionally biased region" description="Basic and acidic residues" evidence="1">
    <location>
        <begin position="16"/>
        <end position="39"/>
    </location>
</feature>
<dbReference type="AlphaFoldDB" id="A0A834FS26"/>
<evidence type="ECO:0000313" key="3">
    <source>
        <dbReference type="Proteomes" id="UP000646548"/>
    </source>
</evidence>
<dbReference type="EMBL" id="WKFB01000006">
    <property type="protein sequence ID" value="KAF6739411.1"/>
    <property type="molecule type" value="Genomic_DNA"/>
</dbReference>
<proteinExistence type="predicted"/>
<dbReference type="Proteomes" id="UP000646548">
    <property type="component" value="Unassembled WGS sequence"/>
</dbReference>
<comment type="caution">
    <text evidence="2">The sequence shown here is derived from an EMBL/GenBank/DDBJ whole genome shotgun (WGS) entry which is preliminary data.</text>
</comment>
<gene>
    <name evidence="2" type="ORF">FQA47_018238</name>
</gene>
<protein>
    <submittedName>
        <fullName evidence="2">Uncharacterized protein</fullName>
    </submittedName>
</protein>
<evidence type="ECO:0000313" key="2">
    <source>
        <dbReference type="EMBL" id="KAF6739411.1"/>
    </source>
</evidence>
<evidence type="ECO:0000256" key="1">
    <source>
        <dbReference type="SAM" id="MobiDB-lite"/>
    </source>
</evidence>
<organism evidence="2 3">
    <name type="scientific">Oryzias melastigma</name>
    <name type="common">Marine medaka</name>
    <dbReference type="NCBI Taxonomy" id="30732"/>
    <lineage>
        <taxon>Eukaryota</taxon>
        <taxon>Metazoa</taxon>
        <taxon>Chordata</taxon>
        <taxon>Craniata</taxon>
        <taxon>Vertebrata</taxon>
        <taxon>Euteleostomi</taxon>
        <taxon>Actinopterygii</taxon>
        <taxon>Neopterygii</taxon>
        <taxon>Teleostei</taxon>
        <taxon>Neoteleostei</taxon>
        <taxon>Acanthomorphata</taxon>
        <taxon>Ovalentaria</taxon>
        <taxon>Atherinomorphae</taxon>
        <taxon>Beloniformes</taxon>
        <taxon>Adrianichthyidae</taxon>
        <taxon>Oryziinae</taxon>
        <taxon>Oryzias</taxon>
    </lineage>
</organism>
<accession>A0A834FS26</accession>
<feature type="compositionally biased region" description="Basic and acidic residues" evidence="1">
    <location>
        <begin position="86"/>
        <end position="96"/>
    </location>
</feature>
<feature type="region of interest" description="Disordered" evidence="1">
    <location>
        <begin position="16"/>
        <end position="46"/>
    </location>
</feature>
<feature type="region of interest" description="Disordered" evidence="1">
    <location>
        <begin position="78"/>
        <end position="97"/>
    </location>
</feature>
<reference evidence="2" key="1">
    <citation type="journal article" name="BMC Genomics">
        <title>Long-read sequencing and de novo genome assembly of marine medaka (Oryzias melastigma).</title>
        <authorList>
            <person name="Liang P."/>
            <person name="Saqib H.S.A."/>
            <person name="Ni X."/>
            <person name="Shen Y."/>
        </authorList>
    </citation>
    <scope>NUCLEOTIDE SEQUENCE</scope>
    <source>
        <strain evidence="2">Bigg-433</strain>
    </source>
</reference>
<feature type="region of interest" description="Disordered" evidence="1">
    <location>
        <begin position="113"/>
        <end position="149"/>
    </location>
</feature>
<name>A0A834FS26_ORYME</name>